<dbReference type="Proteomes" id="UP000283684">
    <property type="component" value="Unassembled WGS sequence"/>
</dbReference>
<dbReference type="Proteomes" id="UP000442334">
    <property type="component" value="Unassembled WGS sequence"/>
</dbReference>
<evidence type="ECO:0000313" key="4">
    <source>
        <dbReference type="EMBL" id="RHC74862.1"/>
    </source>
</evidence>
<organism evidence="1 5">
    <name type="scientific">Bacteroides uniformis</name>
    <dbReference type="NCBI Taxonomy" id="820"/>
    <lineage>
        <taxon>Bacteria</taxon>
        <taxon>Pseudomonadati</taxon>
        <taxon>Bacteroidota</taxon>
        <taxon>Bacteroidia</taxon>
        <taxon>Bacteroidales</taxon>
        <taxon>Bacteroidaceae</taxon>
        <taxon>Bacteroides</taxon>
    </lineage>
</organism>
<dbReference type="Proteomes" id="UP000284514">
    <property type="component" value="Unassembled WGS sequence"/>
</dbReference>
<evidence type="ECO:0000313" key="1">
    <source>
        <dbReference type="EMBL" id="CUP46856.1"/>
    </source>
</evidence>
<evidence type="ECO:0000313" key="5">
    <source>
        <dbReference type="Proteomes" id="UP000095788"/>
    </source>
</evidence>
<sequence>MIIQVCEIYSDVINDNRQKQRELDFFKLADGFIFSTGYLGNLINIDNKPSCVCLGIYKIEHSYSAAFLTNDCINVVYAGTLDSRKGGATAGVFLPKDYTVHVLGFGSQEEIDHICSIIEEANAQGNGKAIFEGVKRGSEFNHFVQNCRIGLST</sequence>
<proteinExistence type="predicted"/>
<dbReference type="EMBL" id="WCUA01000020">
    <property type="protein sequence ID" value="KAB4183329.1"/>
    <property type="molecule type" value="Genomic_DNA"/>
</dbReference>
<dbReference type="EMBL" id="QSIF01000007">
    <property type="protein sequence ID" value="RHC74862.1"/>
    <property type="molecule type" value="Genomic_DNA"/>
</dbReference>
<evidence type="ECO:0000313" key="2">
    <source>
        <dbReference type="EMBL" id="KAB4183329.1"/>
    </source>
</evidence>
<reference evidence="1 5" key="1">
    <citation type="submission" date="2015-09" db="EMBL/GenBank/DDBJ databases">
        <authorList>
            <consortium name="Pathogen Informatics"/>
        </authorList>
    </citation>
    <scope>NUCLEOTIDE SEQUENCE [LARGE SCALE GENOMIC DNA]</scope>
    <source>
        <strain evidence="1 5">2789STDY5834942</strain>
    </source>
</reference>
<dbReference type="AlphaFoldDB" id="A0A174NGR7"/>
<reference evidence="6 7" key="2">
    <citation type="submission" date="2018-08" db="EMBL/GenBank/DDBJ databases">
        <title>A genome reference for cultivated species of the human gut microbiota.</title>
        <authorList>
            <person name="Zou Y."/>
            <person name="Xue W."/>
            <person name="Luo G."/>
        </authorList>
    </citation>
    <scope>NUCLEOTIDE SEQUENCE [LARGE SCALE GENOMIC DNA]</scope>
    <source>
        <strain evidence="4 7">AM34-25</strain>
        <strain evidence="3 6">AM50-4</strain>
    </source>
</reference>
<dbReference type="Proteomes" id="UP000095788">
    <property type="component" value="Unassembled WGS sequence"/>
</dbReference>
<evidence type="ECO:0000313" key="8">
    <source>
        <dbReference type="Proteomes" id="UP000442334"/>
    </source>
</evidence>
<gene>
    <name evidence="4" type="ORF">DW831_06830</name>
    <name evidence="3" type="ORF">DW988_03845</name>
    <name evidence="1" type="ORF">ERS852554_00842</name>
    <name evidence="2" type="ORF">GAQ34_16190</name>
</gene>
<accession>A0A174NGR7</accession>
<evidence type="ECO:0000313" key="7">
    <source>
        <dbReference type="Proteomes" id="UP000284514"/>
    </source>
</evidence>
<dbReference type="RefSeq" id="WP_057281251.1">
    <property type="nucleotide sequence ID" value="NZ_CP072220.1"/>
</dbReference>
<name>A0A174NGR7_BACUN</name>
<dbReference type="EMBL" id="QSEE01000002">
    <property type="protein sequence ID" value="RGZ50948.1"/>
    <property type="molecule type" value="Genomic_DNA"/>
</dbReference>
<protein>
    <submittedName>
        <fullName evidence="1">Uncharacterized protein</fullName>
    </submittedName>
</protein>
<evidence type="ECO:0000313" key="6">
    <source>
        <dbReference type="Proteomes" id="UP000283684"/>
    </source>
</evidence>
<evidence type="ECO:0000313" key="3">
    <source>
        <dbReference type="EMBL" id="RGZ50948.1"/>
    </source>
</evidence>
<reference evidence="2 8" key="3">
    <citation type="journal article" date="2019" name="Nat. Med.">
        <title>A library of human gut bacterial isolates paired with longitudinal multiomics data enables mechanistic microbiome research.</title>
        <authorList>
            <person name="Poyet M."/>
            <person name="Groussin M."/>
            <person name="Gibbons S.M."/>
            <person name="Avila-Pacheco J."/>
            <person name="Jiang X."/>
            <person name="Kearney S.M."/>
            <person name="Perrotta A.R."/>
            <person name="Berdy B."/>
            <person name="Zhao S."/>
            <person name="Lieberman T.D."/>
            <person name="Swanson P.K."/>
            <person name="Smith M."/>
            <person name="Roesemann S."/>
            <person name="Alexander J.E."/>
            <person name="Rich S.A."/>
            <person name="Livny J."/>
            <person name="Vlamakis H."/>
            <person name="Clish C."/>
            <person name="Bullock K."/>
            <person name="Deik A."/>
            <person name="Scott J."/>
            <person name="Pierce K.A."/>
            <person name="Xavier R.J."/>
            <person name="Alm E.J."/>
        </authorList>
    </citation>
    <scope>NUCLEOTIDE SEQUENCE [LARGE SCALE GENOMIC DNA]</scope>
    <source>
        <strain evidence="2 8">BIOML-A21</strain>
    </source>
</reference>
<dbReference type="EMBL" id="CZBF01000001">
    <property type="protein sequence ID" value="CUP46856.1"/>
    <property type="molecule type" value="Genomic_DNA"/>
</dbReference>